<keyword evidence="2" id="KW-1185">Reference proteome</keyword>
<gene>
    <name evidence="1" type="ORF">AVEN_119418_1</name>
</gene>
<dbReference type="AlphaFoldDB" id="A0A4Y2SEC0"/>
<proteinExistence type="predicted"/>
<reference evidence="1 2" key="1">
    <citation type="journal article" date="2019" name="Sci. Rep.">
        <title>Orb-weaving spider Araneus ventricosus genome elucidates the spidroin gene catalogue.</title>
        <authorList>
            <person name="Kono N."/>
            <person name="Nakamura H."/>
            <person name="Ohtoshi R."/>
            <person name="Moran D.A.P."/>
            <person name="Shinohara A."/>
            <person name="Yoshida Y."/>
            <person name="Fujiwara M."/>
            <person name="Mori M."/>
            <person name="Tomita M."/>
            <person name="Arakawa K."/>
        </authorList>
    </citation>
    <scope>NUCLEOTIDE SEQUENCE [LARGE SCALE GENOMIC DNA]</scope>
</reference>
<accession>A0A4Y2SEC0</accession>
<evidence type="ECO:0000313" key="1">
    <source>
        <dbReference type="EMBL" id="GBN85640.1"/>
    </source>
</evidence>
<comment type="caution">
    <text evidence="1">The sequence shown here is derived from an EMBL/GenBank/DDBJ whole genome shotgun (WGS) entry which is preliminary data.</text>
</comment>
<evidence type="ECO:0000313" key="2">
    <source>
        <dbReference type="Proteomes" id="UP000499080"/>
    </source>
</evidence>
<protein>
    <submittedName>
        <fullName evidence="1">Uncharacterized protein</fullName>
    </submittedName>
</protein>
<dbReference type="Proteomes" id="UP000499080">
    <property type="component" value="Unassembled WGS sequence"/>
</dbReference>
<organism evidence="1 2">
    <name type="scientific">Araneus ventricosus</name>
    <name type="common">Orbweaver spider</name>
    <name type="synonym">Epeira ventricosa</name>
    <dbReference type="NCBI Taxonomy" id="182803"/>
    <lineage>
        <taxon>Eukaryota</taxon>
        <taxon>Metazoa</taxon>
        <taxon>Ecdysozoa</taxon>
        <taxon>Arthropoda</taxon>
        <taxon>Chelicerata</taxon>
        <taxon>Arachnida</taxon>
        <taxon>Araneae</taxon>
        <taxon>Araneomorphae</taxon>
        <taxon>Entelegynae</taxon>
        <taxon>Araneoidea</taxon>
        <taxon>Araneidae</taxon>
        <taxon>Araneus</taxon>
    </lineage>
</organism>
<sequence>MIQKDLLNRDRENAIRRNRNEETANLIKWRSWVTAVTKEPIPWARICNGETLLLRPDWCDALVWERAVHSLLESDAFDGAIC</sequence>
<dbReference type="EMBL" id="BGPR01020869">
    <property type="protein sequence ID" value="GBN85640.1"/>
    <property type="molecule type" value="Genomic_DNA"/>
</dbReference>
<name>A0A4Y2SEC0_ARAVE</name>